<sequence length="55" mass="5621">MPTSANSNTGRGERGVGNEPAVNQRCFPLGISSSKMGVGESGQARVQGCPQNGDE</sequence>
<reference evidence="2 3" key="1">
    <citation type="submission" date="2017-04" db="EMBL/GenBank/DDBJ databases">
        <title>Draft genome sequence of Tuber borchii Vittad., a whitish edible truffle.</title>
        <authorList>
            <consortium name="DOE Joint Genome Institute"/>
            <person name="Murat C."/>
            <person name="Kuo A."/>
            <person name="Barry K.W."/>
            <person name="Clum A."/>
            <person name="Dockter R.B."/>
            <person name="Fauchery L."/>
            <person name="Iotti M."/>
            <person name="Kohler A."/>
            <person name="Labutti K."/>
            <person name="Lindquist E.A."/>
            <person name="Lipzen A."/>
            <person name="Ohm R.A."/>
            <person name="Wang M."/>
            <person name="Grigoriev I.V."/>
            <person name="Zambonelli A."/>
            <person name="Martin F.M."/>
        </authorList>
    </citation>
    <scope>NUCLEOTIDE SEQUENCE [LARGE SCALE GENOMIC DNA]</scope>
    <source>
        <strain evidence="2 3">Tbo3840</strain>
    </source>
</reference>
<dbReference type="AlphaFoldDB" id="A0A2T6ZWX9"/>
<feature type="region of interest" description="Disordered" evidence="1">
    <location>
        <begin position="1"/>
        <end position="55"/>
    </location>
</feature>
<feature type="compositionally biased region" description="Polar residues" evidence="1">
    <location>
        <begin position="1"/>
        <end position="10"/>
    </location>
</feature>
<gene>
    <name evidence="2" type="ORF">B9Z19DRAFT_770172</name>
</gene>
<keyword evidence="3" id="KW-1185">Reference proteome</keyword>
<name>A0A2T6ZWX9_TUBBO</name>
<dbReference type="EMBL" id="NESQ01000076">
    <property type="protein sequence ID" value="PUU79995.1"/>
    <property type="molecule type" value="Genomic_DNA"/>
</dbReference>
<evidence type="ECO:0000313" key="2">
    <source>
        <dbReference type="EMBL" id="PUU79995.1"/>
    </source>
</evidence>
<organism evidence="2 3">
    <name type="scientific">Tuber borchii</name>
    <name type="common">White truffle</name>
    <dbReference type="NCBI Taxonomy" id="42251"/>
    <lineage>
        <taxon>Eukaryota</taxon>
        <taxon>Fungi</taxon>
        <taxon>Dikarya</taxon>
        <taxon>Ascomycota</taxon>
        <taxon>Pezizomycotina</taxon>
        <taxon>Pezizomycetes</taxon>
        <taxon>Pezizales</taxon>
        <taxon>Tuberaceae</taxon>
        <taxon>Tuber</taxon>
    </lineage>
</organism>
<evidence type="ECO:0000256" key="1">
    <source>
        <dbReference type="SAM" id="MobiDB-lite"/>
    </source>
</evidence>
<dbReference type="Proteomes" id="UP000244722">
    <property type="component" value="Unassembled WGS sequence"/>
</dbReference>
<evidence type="ECO:0000313" key="3">
    <source>
        <dbReference type="Proteomes" id="UP000244722"/>
    </source>
</evidence>
<proteinExistence type="predicted"/>
<comment type="caution">
    <text evidence="2">The sequence shown here is derived from an EMBL/GenBank/DDBJ whole genome shotgun (WGS) entry which is preliminary data.</text>
</comment>
<protein>
    <submittedName>
        <fullName evidence="2">Uncharacterized protein</fullName>
    </submittedName>
</protein>
<accession>A0A2T6ZWX9</accession>